<protein>
    <submittedName>
        <fullName evidence="1">Uncharacterized protein</fullName>
    </submittedName>
</protein>
<accession>A0A371GA63</accession>
<dbReference type="AlphaFoldDB" id="A0A371GA63"/>
<name>A0A371GA63_MUCPR</name>
<evidence type="ECO:0000313" key="2">
    <source>
        <dbReference type="Proteomes" id="UP000257109"/>
    </source>
</evidence>
<comment type="caution">
    <text evidence="1">The sequence shown here is derived from an EMBL/GenBank/DDBJ whole genome shotgun (WGS) entry which is preliminary data.</text>
</comment>
<dbReference type="EMBL" id="QJKJ01006233">
    <property type="protein sequence ID" value="RDX87421.1"/>
    <property type="molecule type" value="Genomic_DNA"/>
</dbReference>
<sequence length="86" mass="9872">MYGIIDFGPVSTIFPLEINEAYNYFGEKSPFVPEYTTIQQYETVDIKTPKQRLTGGKKFNNNLISKSKIDEWVKNNSKNNSKSTSQ</sequence>
<keyword evidence="2" id="KW-1185">Reference proteome</keyword>
<reference evidence="1" key="1">
    <citation type="submission" date="2018-05" db="EMBL/GenBank/DDBJ databases">
        <title>Draft genome of Mucuna pruriens seed.</title>
        <authorList>
            <person name="Nnadi N.E."/>
            <person name="Vos R."/>
            <person name="Hasami M.H."/>
            <person name="Devisetty U.K."/>
            <person name="Aguiy J.C."/>
        </authorList>
    </citation>
    <scope>NUCLEOTIDE SEQUENCE [LARGE SCALE GENOMIC DNA]</scope>
    <source>
        <strain evidence="1">JCA_2017</strain>
    </source>
</reference>
<feature type="non-terminal residue" evidence="1">
    <location>
        <position position="1"/>
    </location>
</feature>
<gene>
    <name evidence="1" type="ORF">CR513_31105</name>
</gene>
<dbReference type="Proteomes" id="UP000257109">
    <property type="component" value="Unassembled WGS sequence"/>
</dbReference>
<proteinExistence type="predicted"/>
<organism evidence="1 2">
    <name type="scientific">Mucuna pruriens</name>
    <name type="common">Velvet bean</name>
    <name type="synonym">Dolichos pruriens</name>
    <dbReference type="NCBI Taxonomy" id="157652"/>
    <lineage>
        <taxon>Eukaryota</taxon>
        <taxon>Viridiplantae</taxon>
        <taxon>Streptophyta</taxon>
        <taxon>Embryophyta</taxon>
        <taxon>Tracheophyta</taxon>
        <taxon>Spermatophyta</taxon>
        <taxon>Magnoliopsida</taxon>
        <taxon>eudicotyledons</taxon>
        <taxon>Gunneridae</taxon>
        <taxon>Pentapetalae</taxon>
        <taxon>rosids</taxon>
        <taxon>fabids</taxon>
        <taxon>Fabales</taxon>
        <taxon>Fabaceae</taxon>
        <taxon>Papilionoideae</taxon>
        <taxon>50 kb inversion clade</taxon>
        <taxon>NPAAA clade</taxon>
        <taxon>indigoferoid/millettioid clade</taxon>
        <taxon>Phaseoleae</taxon>
        <taxon>Mucuna</taxon>
    </lineage>
</organism>
<evidence type="ECO:0000313" key="1">
    <source>
        <dbReference type="EMBL" id="RDX87421.1"/>
    </source>
</evidence>